<evidence type="ECO:0000256" key="2">
    <source>
        <dbReference type="ARBA" id="ARBA00001968"/>
    </source>
</evidence>
<proteinExistence type="inferred from homology"/>
<dbReference type="InterPro" id="IPR036571">
    <property type="entry name" value="MECDP_synthase_sf"/>
</dbReference>
<dbReference type="PROSITE" id="PS01350">
    <property type="entry name" value="ISPF"/>
    <property type="match status" value="1"/>
</dbReference>
<gene>
    <name evidence="12" type="ORF">MNB_SM-4-142</name>
</gene>
<dbReference type="EMBL" id="FPHF01000018">
    <property type="protein sequence ID" value="SFV52350.1"/>
    <property type="molecule type" value="Genomic_DNA"/>
</dbReference>
<keyword evidence="7" id="KW-0479">Metal-binding</keyword>
<evidence type="ECO:0000256" key="1">
    <source>
        <dbReference type="ARBA" id="ARBA00000200"/>
    </source>
</evidence>
<comment type="cofactor">
    <cofactor evidence="2">
        <name>a divalent metal cation</name>
        <dbReference type="ChEBI" id="CHEBI:60240"/>
    </cofactor>
</comment>
<evidence type="ECO:0000256" key="9">
    <source>
        <dbReference type="ARBA" id="ARBA00023239"/>
    </source>
</evidence>
<dbReference type="InterPro" id="IPR026596">
    <property type="entry name" value="IspD/F"/>
</dbReference>
<dbReference type="Gene3D" id="3.30.1330.50">
    <property type="entry name" value="2-C-methyl-D-erythritol 2,4-cyclodiphosphate synthase"/>
    <property type="match status" value="1"/>
</dbReference>
<keyword evidence="6 12" id="KW-0548">Nucleotidyltransferase</keyword>
<dbReference type="GO" id="GO:0016114">
    <property type="term" value="P:terpenoid biosynthetic process"/>
    <property type="evidence" value="ECO:0007669"/>
    <property type="project" value="InterPro"/>
</dbReference>
<evidence type="ECO:0000256" key="10">
    <source>
        <dbReference type="ARBA" id="ARBA00023268"/>
    </source>
</evidence>
<evidence type="ECO:0000256" key="8">
    <source>
        <dbReference type="ARBA" id="ARBA00023229"/>
    </source>
</evidence>
<keyword evidence="8" id="KW-0414">Isoprene biosynthesis</keyword>
<evidence type="ECO:0000313" key="12">
    <source>
        <dbReference type="EMBL" id="SFV52350.1"/>
    </source>
</evidence>
<protein>
    <recommendedName>
        <fullName evidence="4">2-C-methyl-D-erythritol 2,4-cyclodiphosphate synthase</fullName>
        <ecNumber evidence="4">4.6.1.12</ecNumber>
    </recommendedName>
</protein>
<dbReference type="GO" id="GO:0019288">
    <property type="term" value="P:isopentenyl diphosphate biosynthetic process, methylerythritol 4-phosphate pathway"/>
    <property type="evidence" value="ECO:0007669"/>
    <property type="project" value="UniProtKB-UniPathway"/>
</dbReference>
<dbReference type="CDD" id="cd02516">
    <property type="entry name" value="CDP-ME_synthetase"/>
    <property type="match status" value="1"/>
</dbReference>
<comment type="catalytic activity">
    <reaction evidence="1">
        <text>4-CDP-2-C-methyl-D-erythritol 2-phosphate = 2-C-methyl-D-erythritol 2,4-cyclic diphosphate + CMP</text>
        <dbReference type="Rhea" id="RHEA:23864"/>
        <dbReference type="ChEBI" id="CHEBI:57919"/>
        <dbReference type="ChEBI" id="CHEBI:58483"/>
        <dbReference type="ChEBI" id="CHEBI:60377"/>
        <dbReference type="EC" id="4.6.1.12"/>
    </reaction>
</comment>
<keyword evidence="9 12" id="KW-0456">Lyase</keyword>
<dbReference type="CDD" id="cd00554">
    <property type="entry name" value="MECDP_synthase"/>
    <property type="match status" value="1"/>
</dbReference>
<evidence type="ECO:0000256" key="5">
    <source>
        <dbReference type="ARBA" id="ARBA00022679"/>
    </source>
</evidence>
<dbReference type="HAMAP" id="MF_00107">
    <property type="entry name" value="IspF"/>
    <property type="match status" value="1"/>
</dbReference>
<dbReference type="AlphaFoldDB" id="A0A1W1BFM8"/>
<dbReference type="HAMAP" id="MF_01520">
    <property type="entry name" value="IspDF"/>
    <property type="match status" value="1"/>
</dbReference>
<evidence type="ECO:0000256" key="7">
    <source>
        <dbReference type="ARBA" id="ARBA00022723"/>
    </source>
</evidence>
<dbReference type="InterPro" id="IPR029044">
    <property type="entry name" value="Nucleotide-diphossugar_trans"/>
</dbReference>
<dbReference type="NCBIfam" id="NF006899">
    <property type="entry name" value="PRK09382.1"/>
    <property type="match status" value="1"/>
</dbReference>
<dbReference type="EC" id="4.6.1.12" evidence="4"/>
<dbReference type="InterPro" id="IPR034683">
    <property type="entry name" value="IspD/TarI"/>
</dbReference>
<keyword evidence="5 12" id="KW-0808">Transferase</keyword>
<dbReference type="Pfam" id="PF02542">
    <property type="entry name" value="YgbB"/>
    <property type="match status" value="1"/>
</dbReference>
<dbReference type="InterPro" id="IPR003526">
    <property type="entry name" value="MECDP_synthase"/>
</dbReference>
<dbReference type="UniPathway" id="UPA00056">
    <property type="reaction ID" value="UER00095"/>
</dbReference>
<feature type="domain" description="2-C-methyl-D-erythritol 2,4-cyclodiphosphate synthase" evidence="11">
    <location>
        <begin position="215"/>
        <end position="365"/>
    </location>
</feature>
<dbReference type="InterPro" id="IPR020555">
    <property type="entry name" value="MECDP_synthase_CS"/>
</dbReference>
<accession>A0A1W1BFM8</accession>
<dbReference type="GO" id="GO:0008685">
    <property type="term" value="F:2-C-methyl-D-erythritol 2,4-cyclodiphosphate synthase activity"/>
    <property type="evidence" value="ECO:0007669"/>
    <property type="project" value="UniProtKB-EC"/>
</dbReference>
<dbReference type="SUPFAM" id="SSF53448">
    <property type="entry name" value="Nucleotide-diphospho-sugar transferases"/>
    <property type="match status" value="1"/>
</dbReference>
<sequence length="374" mass="41526">MSDLTLILLSAGSSSRFSMSVKKHWLRINHVPLWQFVAQKLQKTGKFSKIIIVSSEQDIAFMKNYSNFTFIKGGASRQESLKNALDSVESEYVLVSDIARACINEQFLERIILQKGKSDCIVPYLNVTDTIVYENETIDRDKVKRIQTPQLSNTDVLRDALNTTQEFTDESSAIVANGGMRTFILGDEDAHKITYIKDLNKIPCLEAPSSDTLSGNGFDVHAFDTSGEMWLGGIKIESDYGFLAHSDGDVALHSLIDALLGAAGMGDIGMLFPDNDERYKGIDSKELLKVVVTKLNSYGFVIVNADITIAAQKPRISKYKTQMREVIARILGIDRARVNVKATTTEKLGFVGREEGVAVTSNANLKYFNWKMIG</sequence>
<dbReference type="Pfam" id="PF01128">
    <property type="entry name" value="IspD"/>
    <property type="match status" value="1"/>
</dbReference>
<evidence type="ECO:0000256" key="3">
    <source>
        <dbReference type="ARBA" id="ARBA00004709"/>
    </source>
</evidence>
<evidence type="ECO:0000256" key="6">
    <source>
        <dbReference type="ARBA" id="ARBA00022695"/>
    </source>
</evidence>
<dbReference type="PANTHER" id="PTHR43181">
    <property type="entry name" value="2-C-METHYL-D-ERYTHRITOL 2,4-CYCLODIPHOSPHATE SYNTHASE, CHLOROPLASTIC"/>
    <property type="match status" value="1"/>
</dbReference>
<dbReference type="PANTHER" id="PTHR43181:SF1">
    <property type="entry name" value="2-C-METHYL-D-ERYTHRITOL 2,4-CYCLODIPHOSPHATE SYNTHASE, CHLOROPLASTIC"/>
    <property type="match status" value="1"/>
</dbReference>
<dbReference type="GO" id="GO:0046872">
    <property type="term" value="F:metal ion binding"/>
    <property type="evidence" value="ECO:0007669"/>
    <property type="project" value="UniProtKB-KW"/>
</dbReference>
<reference evidence="12" key="1">
    <citation type="submission" date="2016-10" db="EMBL/GenBank/DDBJ databases">
        <authorList>
            <person name="de Groot N.N."/>
        </authorList>
    </citation>
    <scope>NUCLEOTIDE SEQUENCE</scope>
</reference>
<organism evidence="12">
    <name type="scientific">hydrothermal vent metagenome</name>
    <dbReference type="NCBI Taxonomy" id="652676"/>
    <lineage>
        <taxon>unclassified sequences</taxon>
        <taxon>metagenomes</taxon>
        <taxon>ecological metagenomes</taxon>
    </lineage>
</organism>
<evidence type="ECO:0000256" key="4">
    <source>
        <dbReference type="ARBA" id="ARBA00012579"/>
    </source>
</evidence>
<dbReference type="SUPFAM" id="SSF69765">
    <property type="entry name" value="IpsF-like"/>
    <property type="match status" value="1"/>
</dbReference>
<dbReference type="Gene3D" id="3.90.550.10">
    <property type="entry name" value="Spore Coat Polysaccharide Biosynthesis Protein SpsA, Chain A"/>
    <property type="match status" value="1"/>
</dbReference>
<keyword evidence="10" id="KW-0511">Multifunctional enzyme</keyword>
<evidence type="ECO:0000259" key="11">
    <source>
        <dbReference type="Pfam" id="PF02542"/>
    </source>
</evidence>
<comment type="pathway">
    <text evidence="3">Isoprenoid biosynthesis; isopentenyl diphosphate biosynthesis via DXP pathway; isopentenyl diphosphate from 1-deoxy-D-xylulose 5-phosphate: step 4/6.</text>
</comment>
<dbReference type="GO" id="GO:0070567">
    <property type="term" value="F:cytidylyltransferase activity"/>
    <property type="evidence" value="ECO:0007669"/>
    <property type="project" value="InterPro"/>
</dbReference>
<name>A0A1W1BFM8_9ZZZZ</name>
<dbReference type="NCBIfam" id="TIGR00151">
    <property type="entry name" value="ispF"/>
    <property type="match status" value="1"/>
</dbReference>